<keyword evidence="2" id="KW-1185">Reference proteome</keyword>
<organism evidence="1 2">
    <name type="scientific">Panacibacter microcysteis</name>
    <dbReference type="NCBI Taxonomy" id="2793269"/>
    <lineage>
        <taxon>Bacteria</taxon>
        <taxon>Pseudomonadati</taxon>
        <taxon>Bacteroidota</taxon>
        <taxon>Chitinophagia</taxon>
        <taxon>Chitinophagales</taxon>
        <taxon>Chitinophagaceae</taxon>
        <taxon>Panacibacter</taxon>
    </lineage>
</organism>
<dbReference type="InterPro" id="IPR050580">
    <property type="entry name" value="2H_phosphoesterase_YjcG-like"/>
</dbReference>
<dbReference type="Gene3D" id="3.90.1140.10">
    <property type="entry name" value="Cyclic phosphodiesterase"/>
    <property type="match status" value="1"/>
</dbReference>
<comment type="caution">
    <text evidence="1">The sequence shown here is derived from an EMBL/GenBank/DDBJ whole genome shotgun (WGS) entry which is preliminary data.</text>
</comment>
<dbReference type="PANTHER" id="PTHR40037">
    <property type="entry name" value="PHOSPHOESTERASE YJCG-RELATED"/>
    <property type="match status" value="1"/>
</dbReference>
<evidence type="ECO:0000313" key="2">
    <source>
        <dbReference type="Proteomes" id="UP000628448"/>
    </source>
</evidence>
<dbReference type="SUPFAM" id="SSF55144">
    <property type="entry name" value="LigT-like"/>
    <property type="match status" value="1"/>
</dbReference>
<dbReference type="Pfam" id="PF13563">
    <property type="entry name" value="2_5_RNA_ligase2"/>
    <property type="match status" value="1"/>
</dbReference>
<dbReference type="RefSeq" id="WP_196989606.1">
    <property type="nucleotide sequence ID" value="NZ_JADWYR010000001.1"/>
</dbReference>
<dbReference type="InterPro" id="IPR009097">
    <property type="entry name" value="Cyclic_Pdiesterase"/>
</dbReference>
<reference evidence="1" key="1">
    <citation type="submission" date="2020-11" db="EMBL/GenBank/DDBJ databases">
        <title>Bacterial whole genome sequence for Panacibacter sp. DH6.</title>
        <authorList>
            <person name="Le V."/>
            <person name="Ko S."/>
            <person name="Ahn C.-Y."/>
            <person name="Oh H.-M."/>
        </authorList>
    </citation>
    <scope>NUCLEOTIDE SEQUENCE</scope>
    <source>
        <strain evidence="1">DH6</strain>
    </source>
</reference>
<proteinExistence type="predicted"/>
<evidence type="ECO:0000313" key="1">
    <source>
        <dbReference type="EMBL" id="MBG9375561.1"/>
    </source>
</evidence>
<protein>
    <submittedName>
        <fullName evidence="1">2'-5' RNA ligase family protein</fullName>
    </submittedName>
</protein>
<sequence length="184" mass="21210">MKKENLYFIALIPGRKLREKISAVKHDFAARFKSKTALRVYPHITIKAPFKCKGSAHTELVNWFNGLRINQKAFTITLKDYGAFAHKKSPVIFINPLANDGVKYLQKELTASFSSLFPGDVHAVDINFHPHITVAYRDLDASMFELAWSEYKQKKFNETFDVSAFYLLQHDTKQWNIIATQNLL</sequence>
<name>A0A931E4W5_9BACT</name>
<dbReference type="Proteomes" id="UP000628448">
    <property type="component" value="Unassembled WGS sequence"/>
</dbReference>
<dbReference type="AlphaFoldDB" id="A0A931E4W5"/>
<dbReference type="GO" id="GO:0016874">
    <property type="term" value="F:ligase activity"/>
    <property type="evidence" value="ECO:0007669"/>
    <property type="project" value="UniProtKB-KW"/>
</dbReference>
<gene>
    <name evidence="1" type="ORF">I5907_04905</name>
</gene>
<keyword evidence="1" id="KW-0436">Ligase</keyword>
<accession>A0A931E4W5</accession>
<dbReference type="EMBL" id="JADWYR010000001">
    <property type="protein sequence ID" value="MBG9375561.1"/>
    <property type="molecule type" value="Genomic_DNA"/>
</dbReference>
<dbReference type="PANTHER" id="PTHR40037:SF1">
    <property type="entry name" value="PHOSPHOESTERASE SAOUHSC_00951-RELATED"/>
    <property type="match status" value="1"/>
</dbReference>